<name>X1GB11_9ZZZZ</name>
<dbReference type="EMBL" id="BARU01012241">
    <property type="protein sequence ID" value="GAH38779.1"/>
    <property type="molecule type" value="Genomic_DNA"/>
</dbReference>
<organism evidence="1">
    <name type="scientific">marine sediment metagenome</name>
    <dbReference type="NCBI Taxonomy" id="412755"/>
    <lineage>
        <taxon>unclassified sequences</taxon>
        <taxon>metagenomes</taxon>
        <taxon>ecological metagenomes</taxon>
    </lineage>
</organism>
<gene>
    <name evidence="1" type="ORF">S03H2_22665</name>
</gene>
<comment type="caution">
    <text evidence="1">The sequence shown here is derived from an EMBL/GenBank/DDBJ whole genome shotgun (WGS) entry which is preliminary data.</text>
</comment>
<protein>
    <submittedName>
        <fullName evidence="1">Uncharacterized protein</fullName>
    </submittedName>
</protein>
<dbReference type="AlphaFoldDB" id="X1GB11"/>
<reference evidence="1" key="1">
    <citation type="journal article" date="2014" name="Front. Microbiol.">
        <title>High frequency of phylogenetically diverse reductive dehalogenase-homologous genes in deep subseafloor sedimentary metagenomes.</title>
        <authorList>
            <person name="Kawai M."/>
            <person name="Futagami T."/>
            <person name="Toyoda A."/>
            <person name="Takaki Y."/>
            <person name="Nishi S."/>
            <person name="Hori S."/>
            <person name="Arai W."/>
            <person name="Tsubouchi T."/>
            <person name="Morono Y."/>
            <person name="Uchiyama I."/>
            <person name="Ito T."/>
            <person name="Fujiyama A."/>
            <person name="Inagaki F."/>
            <person name="Takami H."/>
        </authorList>
    </citation>
    <scope>NUCLEOTIDE SEQUENCE</scope>
    <source>
        <strain evidence="1">Expedition CK06-06</strain>
    </source>
</reference>
<proteinExistence type="predicted"/>
<sequence>SRKKMAKAQGVNVETIRGLAGTLDFYKWKGIWVVRRWPKKSSLPFKPAVVAAQEAFAQSRKDLKLLTAKVRNAYTATTKNVGESWIDFYTHQYMHWWGKYHTLPPVLTDYEWTPGPGGGTYRMKTIRFDPSVCTPT</sequence>
<feature type="non-terminal residue" evidence="1">
    <location>
        <position position="1"/>
    </location>
</feature>
<accession>X1GB11</accession>
<evidence type="ECO:0000313" key="1">
    <source>
        <dbReference type="EMBL" id="GAH38779.1"/>
    </source>
</evidence>